<comment type="subcellular location">
    <subcellularLocation>
        <location evidence="1">Cell membrane</location>
        <topology evidence="1">Multi-pass membrane protein</topology>
    </subcellularLocation>
</comment>
<dbReference type="InterPro" id="IPR020846">
    <property type="entry name" value="MFS_dom"/>
</dbReference>
<gene>
    <name evidence="9" type="ORF">Leucomu_06555</name>
</gene>
<feature type="transmembrane region" description="Helical" evidence="7">
    <location>
        <begin position="307"/>
        <end position="324"/>
    </location>
</feature>
<dbReference type="InterPro" id="IPR036259">
    <property type="entry name" value="MFS_trans_sf"/>
</dbReference>
<evidence type="ECO:0000313" key="9">
    <source>
        <dbReference type="EMBL" id="QAB17627.1"/>
    </source>
</evidence>
<evidence type="ECO:0000256" key="4">
    <source>
        <dbReference type="ARBA" id="ARBA00022692"/>
    </source>
</evidence>
<keyword evidence="5 7" id="KW-1133">Transmembrane helix</keyword>
<evidence type="ECO:0000256" key="6">
    <source>
        <dbReference type="ARBA" id="ARBA00023136"/>
    </source>
</evidence>
<keyword evidence="2" id="KW-0813">Transport</keyword>
<evidence type="ECO:0000256" key="1">
    <source>
        <dbReference type="ARBA" id="ARBA00004651"/>
    </source>
</evidence>
<keyword evidence="6 7" id="KW-0472">Membrane</keyword>
<feature type="transmembrane region" description="Helical" evidence="7">
    <location>
        <begin position="372"/>
        <end position="393"/>
    </location>
</feature>
<keyword evidence="4 7" id="KW-0812">Transmembrane</keyword>
<feature type="transmembrane region" description="Helical" evidence="7">
    <location>
        <begin position="255"/>
        <end position="273"/>
    </location>
</feature>
<keyword evidence="3" id="KW-1003">Cell membrane</keyword>
<sequence length="406" mass="41011">MRDTTRPRLPFEVWALVAGGFTVALGYGVVAPAIPQFALEFGVSAFAASAIVSAFALMRLLSAPLAGWVVGRFGERRTYTVGILIVALSTGAAAFAADYTQFVVLRGLGGVGSTMFTVAATALLVKVSPPDARGRVASLNAAGFLLGGLLGPVFGGIVASFGLRAPFVFYFATLLAAATVVAVALRRSRAAGAPVPLSGAEAEAGSALRLGEALRVPQYRALLLSVFAFGWASYGVRVSVLPILVAVAFGGDATVAAWVLAAYAAGNAILIFPSGRWNDTLGRKPVLITGMAVLAVTYAAVPASPGVWTAAAVMFVAGAGSALVNPGQQAVLADVLAQRRGGQVVAGYSMMSDLGGVLGPAVAGAVVDLAGFGWAFGITAALLVAASIAWSLIPDSRGLAPADSAR</sequence>
<protein>
    <submittedName>
        <fullName evidence="9">MFS transporter</fullName>
    </submittedName>
</protein>
<dbReference type="Gene3D" id="1.20.1250.20">
    <property type="entry name" value="MFS general substrate transporter like domains"/>
    <property type="match status" value="1"/>
</dbReference>
<evidence type="ECO:0000256" key="2">
    <source>
        <dbReference type="ARBA" id="ARBA00022448"/>
    </source>
</evidence>
<evidence type="ECO:0000259" key="8">
    <source>
        <dbReference type="PROSITE" id="PS50850"/>
    </source>
</evidence>
<dbReference type="PANTHER" id="PTHR23517">
    <property type="entry name" value="RESISTANCE PROTEIN MDTM, PUTATIVE-RELATED-RELATED"/>
    <property type="match status" value="1"/>
</dbReference>
<evidence type="ECO:0000256" key="7">
    <source>
        <dbReference type="SAM" id="Phobius"/>
    </source>
</evidence>
<reference evidence="9 10" key="1">
    <citation type="submission" date="2019-01" db="EMBL/GenBank/DDBJ databases">
        <title>Leucobacter muris sp. nov. isolated from the nose of a laboratory mouse.</title>
        <authorList>
            <person name="Benga L."/>
            <person name="Sproeer C."/>
            <person name="Schumann P."/>
            <person name="Verbarg S."/>
            <person name="Bunk B."/>
            <person name="Engelhardt E."/>
            <person name="Benten P.M."/>
            <person name="Sager M."/>
        </authorList>
    </citation>
    <scope>NUCLEOTIDE SEQUENCE [LARGE SCALE GENOMIC DNA]</scope>
    <source>
        <strain evidence="9 10">DSM 101948</strain>
    </source>
</reference>
<evidence type="ECO:0000313" key="10">
    <source>
        <dbReference type="Proteomes" id="UP000285768"/>
    </source>
</evidence>
<dbReference type="PANTHER" id="PTHR23517:SF3">
    <property type="entry name" value="INTEGRAL MEMBRANE TRANSPORT PROTEIN"/>
    <property type="match status" value="1"/>
</dbReference>
<accession>A0ABX5QEW8</accession>
<feature type="transmembrane region" description="Helical" evidence="7">
    <location>
        <begin position="285"/>
        <end position="301"/>
    </location>
</feature>
<name>A0ABX5QEW8_9MICO</name>
<feature type="transmembrane region" description="Helical" evidence="7">
    <location>
        <begin position="222"/>
        <end position="249"/>
    </location>
</feature>
<dbReference type="SUPFAM" id="SSF103473">
    <property type="entry name" value="MFS general substrate transporter"/>
    <property type="match status" value="1"/>
</dbReference>
<dbReference type="RefSeq" id="WP_128386718.1">
    <property type="nucleotide sequence ID" value="NZ_CP035037.1"/>
</dbReference>
<feature type="transmembrane region" description="Helical" evidence="7">
    <location>
        <begin position="345"/>
        <end position="366"/>
    </location>
</feature>
<feature type="transmembrane region" description="Helical" evidence="7">
    <location>
        <begin position="78"/>
        <end position="97"/>
    </location>
</feature>
<dbReference type="InterPro" id="IPR011701">
    <property type="entry name" value="MFS"/>
</dbReference>
<dbReference type="Pfam" id="PF07690">
    <property type="entry name" value="MFS_1"/>
    <property type="match status" value="1"/>
</dbReference>
<feature type="transmembrane region" description="Helical" evidence="7">
    <location>
        <begin position="167"/>
        <end position="185"/>
    </location>
</feature>
<feature type="domain" description="Major facilitator superfamily (MFS) profile" evidence="8">
    <location>
        <begin position="12"/>
        <end position="397"/>
    </location>
</feature>
<organism evidence="9 10">
    <name type="scientific">Leucobacter muris</name>
    <dbReference type="NCBI Taxonomy" id="1935379"/>
    <lineage>
        <taxon>Bacteria</taxon>
        <taxon>Bacillati</taxon>
        <taxon>Actinomycetota</taxon>
        <taxon>Actinomycetes</taxon>
        <taxon>Micrococcales</taxon>
        <taxon>Microbacteriaceae</taxon>
        <taxon>Leucobacter</taxon>
    </lineage>
</organism>
<dbReference type="PROSITE" id="PS50850">
    <property type="entry name" value="MFS"/>
    <property type="match status" value="1"/>
</dbReference>
<dbReference type="Proteomes" id="UP000285768">
    <property type="component" value="Chromosome"/>
</dbReference>
<evidence type="ECO:0000256" key="5">
    <source>
        <dbReference type="ARBA" id="ARBA00022989"/>
    </source>
</evidence>
<dbReference type="Gene3D" id="1.20.1720.10">
    <property type="entry name" value="Multidrug resistance protein D"/>
    <property type="match status" value="1"/>
</dbReference>
<proteinExistence type="predicted"/>
<feature type="transmembrane region" description="Helical" evidence="7">
    <location>
        <begin position="137"/>
        <end position="161"/>
    </location>
</feature>
<keyword evidence="10" id="KW-1185">Reference proteome</keyword>
<dbReference type="EMBL" id="CP035037">
    <property type="protein sequence ID" value="QAB17627.1"/>
    <property type="molecule type" value="Genomic_DNA"/>
</dbReference>
<feature type="transmembrane region" description="Helical" evidence="7">
    <location>
        <begin position="12"/>
        <end position="34"/>
    </location>
</feature>
<dbReference type="PRINTS" id="PR01035">
    <property type="entry name" value="TCRTETA"/>
</dbReference>
<dbReference type="InterPro" id="IPR001958">
    <property type="entry name" value="Tet-R_TetA/multi-R_MdtG-like"/>
</dbReference>
<dbReference type="InterPro" id="IPR050171">
    <property type="entry name" value="MFS_Transporters"/>
</dbReference>
<feature type="transmembrane region" description="Helical" evidence="7">
    <location>
        <begin position="46"/>
        <end position="71"/>
    </location>
</feature>
<dbReference type="CDD" id="cd17325">
    <property type="entry name" value="MFS_MdtG_SLC18_like"/>
    <property type="match status" value="1"/>
</dbReference>
<feature type="transmembrane region" description="Helical" evidence="7">
    <location>
        <begin position="103"/>
        <end position="125"/>
    </location>
</feature>
<evidence type="ECO:0000256" key="3">
    <source>
        <dbReference type="ARBA" id="ARBA00022475"/>
    </source>
</evidence>